<evidence type="ECO:0000256" key="5">
    <source>
        <dbReference type="ARBA" id="ARBA00023002"/>
    </source>
</evidence>
<reference evidence="11 12" key="1">
    <citation type="journal article" date="2019" name="Emerg. Microbes Infect.">
        <title>Comprehensive subspecies identification of 175 nontuberculous mycobacteria species based on 7547 genomic profiles.</title>
        <authorList>
            <person name="Matsumoto Y."/>
            <person name="Kinjo T."/>
            <person name="Motooka D."/>
            <person name="Nabeya D."/>
            <person name="Jung N."/>
            <person name="Uechi K."/>
            <person name="Horii T."/>
            <person name="Iida T."/>
            <person name="Fujita J."/>
            <person name="Nakamura S."/>
        </authorList>
    </citation>
    <scope>NUCLEOTIDE SEQUENCE [LARGE SCALE GENOMIC DNA]</scope>
    <source>
        <strain evidence="11 12">JCM 17783</strain>
    </source>
</reference>
<evidence type="ECO:0000256" key="3">
    <source>
        <dbReference type="ARBA" id="ARBA00022617"/>
    </source>
</evidence>
<dbReference type="Pfam" id="PF01126">
    <property type="entry name" value="Heme_oxygenase"/>
    <property type="match status" value="1"/>
</dbReference>
<evidence type="ECO:0000256" key="10">
    <source>
        <dbReference type="SAM" id="MobiDB-lite"/>
    </source>
</evidence>
<comment type="similarity">
    <text evidence="1">Belongs to the heme oxygenase family.</text>
</comment>
<name>A0A7I7Q425_9MYCO</name>
<feature type="binding site" evidence="8">
    <location>
        <position position="175"/>
    </location>
    <ligand>
        <name>heme b</name>
        <dbReference type="ChEBI" id="CHEBI:60344"/>
    </ligand>
</feature>
<evidence type="ECO:0000256" key="7">
    <source>
        <dbReference type="ARBA" id="ARBA00048328"/>
    </source>
</evidence>
<evidence type="ECO:0000256" key="9">
    <source>
        <dbReference type="PIRSR" id="PIRSR000343-2"/>
    </source>
</evidence>
<dbReference type="InterPro" id="IPR016053">
    <property type="entry name" value="Haem_Oase-like"/>
</dbReference>
<comment type="catalytic activity">
    <reaction evidence="7">
        <text>heme b + 3 reduced [NADPH--hemoprotein reductase] + 3 O2 = biliverdin IXalpha + CO + Fe(2+) + 3 oxidized [NADPH--hemoprotein reductase] + 3 H2O + H(+)</text>
        <dbReference type="Rhea" id="RHEA:21764"/>
        <dbReference type="Rhea" id="RHEA-COMP:11964"/>
        <dbReference type="Rhea" id="RHEA-COMP:11965"/>
        <dbReference type="ChEBI" id="CHEBI:15377"/>
        <dbReference type="ChEBI" id="CHEBI:15378"/>
        <dbReference type="ChEBI" id="CHEBI:15379"/>
        <dbReference type="ChEBI" id="CHEBI:17245"/>
        <dbReference type="ChEBI" id="CHEBI:29033"/>
        <dbReference type="ChEBI" id="CHEBI:57618"/>
        <dbReference type="ChEBI" id="CHEBI:57991"/>
        <dbReference type="ChEBI" id="CHEBI:58210"/>
        <dbReference type="ChEBI" id="CHEBI:60344"/>
        <dbReference type="EC" id="1.14.14.18"/>
    </reaction>
</comment>
<keyword evidence="6 9" id="KW-0408">Iron</keyword>
<accession>A0A7I7Q425</accession>
<dbReference type="PRINTS" id="PR00088">
    <property type="entry name" value="HAEMOXYGNASE"/>
</dbReference>
<dbReference type="PIRSF" id="PIRSF000343">
    <property type="entry name" value="Haem_Oase"/>
    <property type="match status" value="1"/>
</dbReference>
<dbReference type="PANTHER" id="PTHR10720">
    <property type="entry name" value="HEME OXYGENASE"/>
    <property type="match status" value="1"/>
</dbReference>
<dbReference type="PANTHER" id="PTHR10720:SF0">
    <property type="entry name" value="HEME OXYGENASE"/>
    <property type="match status" value="1"/>
</dbReference>
<keyword evidence="3 8" id="KW-0349">Heme</keyword>
<dbReference type="GO" id="GO:0042167">
    <property type="term" value="P:heme catabolic process"/>
    <property type="evidence" value="ECO:0007669"/>
    <property type="project" value="TreeGrafter"/>
</dbReference>
<dbReference type="PROSITE" id="PS00593">
    <property type="entry name" value="HEME_OXYGENASE"/>
    <property type="match status" value="1"/>
</dbReference>
<dbReference type="AlphaFoldDB" id="A0A7I7Q425"/>
<dbReference type="GO" id="GO:0006788">
    <property type="term" value="P:heme oxidation"/>
    <property type="evidence" value="ECO:0007669"/>
    <property type="project" value="InterPro"/>
</dbReference>
<protein>
    <recommendedName>
        <fullName evidence="2">heme oxygenase (biliverdin-producing)</fullName>
        <ecNumber evidence="2">1.14.14.18</ecNumber>
    </recommendedName>
</protein>
<dbReference type="SUPFAM" id="SSF48613">
    <property type="entry name" value="Heme oxygenase-like"/>
    <property type="match status" value="1"/>
</dbReference>
<dbReference type="EMBL" id="AP022587">
    <property type="protein sequence ID" value="BBY20756.1"/>
    <property type="molecule type" value="Genomic_DNA"/>
</dbReference>
<gene>
    <name evidence="11" type="ORF">MSTO_09610</name>
</gene>
<organism evidence="11 12">
    <name type="scientific">Mycobacterium stomatepiae</name>
    <dbReference type="NCBI Taxonomy" id="470076"/>
    <lineage>
        <taxon>Bacteria</taxon>
        <taxon>Bacillati</taxon>
        <taxon>Actinomycetota</taxon>
        <taxon>Actinomycetes</taxon>
        <taxon>Mycobacteriales</taxon>
        <taxon>Mycobacteriaceae</taxon>
        <taxon>Mycobacterium</taxon>
        <taxon>Mycobacterium simiae complex</taxon>
    </lineage>
</organism>
<dbReference type="GO" id="GO:0046872">
    <property type="term" value="F:metal ion binding"/>
    <property type="evidence" value="ECO:0007669"/>
    <property type="project" value="UniProtKB-KW"/>
</dbReference>
<dbReference type="InterPro" id="IPR018207">
    <property type="entry name" value="Haem_oxygenase_CS"/>
</dbReference>
<feature type="region of interest" description="Disordered" evidence="10">
    <location>
        <begin position="1"/>
        <end position="31"/>
    </location>
</feature>
<sequence length="218" mass="24236">MKARDRSAGTSQPLSVAMREGSAEEHARAEQSPFVTELLAGRVNNRGYADYLLRLRVVYATLEDAVRARRDDPMVAAVYDPLLERLPSIEADLEHWKPQGGNDIQAPAADAYRERITGSAWGGALVAHHYTRYLGDLSGGQAIGKILDRRFSLGGTGLAMYRFPLRPKPFKDRYRTRLDALRLGADGVRRVVDEVKVAFGLNQAVFDELSANLPAYRH</sequence>
<keyword evidence="12" id="KW-1185">Reference proteome</keyword>
<feature type="binding site" evidence="8">
    <location>
        <position position="130"/>
    </location>
    <ligand>
        <name>heme b</name>
        <dbReference type="ChEBI" id="CHEBI:60344"/>
    </ligand>
</feature>
<evidence type="ECO:0000256" key="6">
    <source>
        <dbReference type="ARBA" id="ARBA00023004"/>
    </source>
</evidence>
<proteinExistence type="inferred from homology"/>
<evidence type="ECO:0000313" key="11">
    <source>
        <dbReference type="EMBL" id="BBY20756.1"/>
    </source>
</evidence>
<evidence type="ECO:0000256" key="8">
    <source>
        <dbReference type="PIRSR" id="PIRSR000343-1"/>
    </source>
</evidence>
<dbReference type="InterPro" id="IPR002051">
    <property type="entry name" value="Haem_Oase"/>
</dbReference>
<dbReference type="RefSeq" id="WP_163788750.1">
    <property type="nucleotide sequence ID" value="NZ_AP022587.1"/>
</dbReference>
<feature type="binding site" description="axial binding residue" evidence="9">
    <location>
        <position position="26"/>
    </location>
    <ligand>
        <name>heme b</name>
        <dbReference type="ChEBI" id="CHEBI:60344"/>
    </ligand>
    <ligandPart>
        <name>Fe</name>
        <dbReference type="ChEBI" id="CHEBI:18248"/>
    </ligandPart>
</feature>
<dbReference type="Gene3D" id="1.20.910.10">
    <property type="entry name" value="Heme oxygenase-like"/>
    <property type="match status" value="1"/>
</dbReference>
<evidence type="ECO:0000256" key="1">
    <source>
        <dbReference type="ARBA" id="ARBA00006134"/>
    </source>
</evidence>
<evidence type="ECO:0000313" key="12">
    <source>
        <dbReference type="Proteomes" id="UP000467130"/>
    </source>
</evidence>
<dbReference type="GO" id="GO:0004392">
    <property type="term" value="F:heme oxygenase (decyclizing) activity"/>
    <property type="evidence" value="ECO:0007669"/>
    <property type="project" value="UniProtKB-EC"/>
</dbReference>
<dbReference type="GO" id="GO:0006979">
    <property type="term" value="P:response to oxidative stress"/>
    <property type="evidence" value="ECO:0007669"/>
    <property type="project" value="TreeGrafter"/>
</dbReference>
<dbReference type="KEGG" id="msto:MSTO_09610"/>
<keyword evidence="4 9" id="KW-0479">Metal-binding</keyword>
<keyword evidence="5" id="KW-0560">Oxidoreductase</keyword>
<dbReference type="EC" id="1.14.14.18" evidence="2"/>
<dbReference type="Proteomes" id="UP000467130">
    <property type="component" value="Chromosome"/>
</dbReference>
<evidence type="ECO:0000256" key="4">
    <source>
        <dbReference type="ARBA" id="ARBA00022723"/>
    </source>
</evidence>
<dbReference type="CDD" id="cd19165">
    <property type="entry name" value="HemeO"/>
    <property type="match status" value="1"/>
</dbReference>
<dbReference type="InterPro" id="IPR016084">
    <property type="entry name" value="Haem_Oase-like_multi-hlx"/>
</dbReference>
<evidence type="ECO:0000256" key="2">
    <source>
        <dbReference type="ARBA" id="ARBA00012360"/>
    </source>
</evidence>
<feature type="binding site" evidence="8">
    <location>
        <position position="19"/>
    </location>
    <ligand>
        <name>heme b</name>
        <dbReference type="ChEBI" id="CHEBI:60344"/>
    </ligand>
</feature>
<dbReference type="GO" id="GO:0020037">
    <property type="term" value="F:heme binding"/>
    <property type="evidence" value="ECO:0007669"/>
    <property type="project" value="TreeGrafter"/>
</dbReference>